<dbReference type="GeneID" id="103178148"/>
<dbReference type="Ensembl" id="ENSCMIT00000025985.1">
    <property type="protein sequence ID" value="ENSCMIP00000025562.1"/>
    <property type="gene ID" value="ENSCMIG00000011224.1"/>
</dbReference>
<protein>
    <submittedName>
        <fullName evidence="4">SLAIN motif family, member 2</fullName>
    </submittedName>
</protein>
<proteinExistence type="inferred from homology"/>
<dbReference type="Proteomes" id="UP000314986">
    <property type="component" value="Unassembled WGS sequence"/>
</dbReference>
<dbReference type="CTD" id="57606"/>
<dbReference type="PANTHER" id="PTHR22406:SF4">
    <property type="entry name" value="SLAIN MOTIF-CONTAINING PROTEIN 2"/>
    <property type="match status" value="1"/>
</dbReference>
<feature type="region of interest" description="Disordered" evidence="3">
    <location>
        <begin position="26"/>
        <end position="96"/>
    </location>
</feature>
<gene>
    <name evidence="4" type="primary">slain2</name>
</gene>
<dbReference type="InParanoid" id="A0A4W3I9Y5"/>
<reference evidence="4" key="4">
    <citation type="submission" date="2025-08" db="UniProtKB">
        <authorList>
            <consortium name="Ensembl"/>
        </authorList>
    </citation>
    <scope>IDENTIFICATION</scope>
</reference>
<reference evidence="4" key="5">
    <citation type="submission" date="2025-09" db="UniProtKB">
        <authorList>
            <consortium name="Ensembl"/>
        </authorList>
    </citation>
    <scope>IDENTIFICATION</scope>
</reference>
<reference evidence="5" key="1">
    <citation type="journal article" date="2006" name="Science">
        <title>Ancient noncoding elements conserved in the human genome.</title>
        <authorList>
            <person name="Venkatesh B."/>
            <person name="Kirkness E.F."/>
            <person name="Loh Y.H."/>
            <person name="Halpern A.L."/>
            <person name="Lee A.P."/>
            <person name="Johnson J."/>
            <person name="Dandona N."/>
            <person name="Viswanathan L.D."/>
            <person name="Tay A."/>
            <person name="Venter J.C."/>
            <person name="Strausberg R.L."/>
            <person name="Brenner S."/>
        </authorList>
    </citation>
    <scope>NUCLEOTIDE SEQUENCE [LARGE SCALE GENOMIC DNA]</scope>
</reference>
<feature type="compositionally biased region" description="Low complexity" evidence="3">
    <location>
        <begin position="489"/>
        <end position="506"/>
    </location>
</feature>
<dbReference type="GO" id="GO:0007020">
    <property type="term" value="P:microtubule nucleation"/>
    <property type="evidence" value="ECO:0007669"/>
    <property type="project" value="TreeGrafter"/>
</dbReference>
<reference evidence="5" key="3">
    <citation type="journal article" date="2014" name="Nature">
        <title>Elephant shark genome provides unique insights into gnathostome evolution.</title>
        <authorList>
            <consortium name="International Elephant Shark Genome Sequencing Consortium"/>
            <person name="Venkatesh B."/>
            <person name="Lee A.P."/>
            <person name="Ravi V."/>
            <person name="Maurya A.K."/>
            <person name="Lian M.M."/>
            <person name="Swann J.B."/>
            <person name="Ohta Y."/>
            <person name="Flajnik M.F."/>
            <person name="Sutoh Y."/>
            <person name="Kasahara M."/>
            <person name="Hoon S."/>
            <person name="Gangu V."/>
            <person name="Roy S.W."/>
            <person name="Irimia M."/>
            <person name="Korzh V."/>
            <person name="Kondrychyn I."/>
            <person name="Lim Z.W."/>
            <person name="Tay B.H."/>
            <person name="Tohari S."/>
            <person name="Kong K.W."/>
            <person name="Ho S."/>
            <person name="Lorente-Galdos B."/>
            <person name="Quilez J."/>
            <person name="Marques-Bonet T."/>
            <person name="Raney B.J."/>
            <person name="Ingham P.W."/>
            <person name="Tay A."/>
            <person name="Hillier L.W."/>
            <person name="Minx P."/>
            <person name="Boehm T."/>
            <person name="Wilson R.K."/>
            <person name="Brenner S."/>
            <person name="Warren W.C."/>
        </authorList>
    </citation>
    <scope>NUCLEOTIDE SEQUENCE [LARGE SCALE GENOMIC DNA]</scope>
</reference>
<sequence>MEEENSNINADLEVRKLQELVRKLEKQNEQLRTRSTLLSPRAGPAPPGPSAGLSLDGLTQSDCHSTPRPGAGGAQAPEALGAGGVAGLGFLSDPEGAEAPAELTTLDEVETLDVESLVSTGDEEDDSWLYMSPKKMPTPVQRAFSPIRWCRQVLDHPSPDMETAKRLLIQRLDQTMSESKRRSLFNSPYSTGGYASGGSSAYGSNFSSPTSTPVRSAPLVKQLIMPGSPGHFKGSMDRNLPISPQSSVDSELSNSEIDEDSLGSGYKLTDVTDVQILARMQEDSLRQEYAANASRRSSGSSCHSLRRGTFSDQEFDVQSLEDEEECVPHTLHPPMNRFTPSPRHSPRPSPRHSPRNSPRSRSPARGLDYSRVSGSPQPMISRLQQPRHSLQGPAADLQSNVKNEEKLRRSLPNLSRSSIHSAESVKNSRSCDSNLQVPNGGIPRIQQQAAAKKSLKRVEEKKGSVPSPSKLRLPTGPSPLALRQPLKAVVNPGPVSTSSVPGPASVQSAGSPSHTASGIASPSKGTAVRSGLPRPSASSTGGIPVPRSKLAQPVRRSLPAPKTYSSIRDESWKDGCY</sequence>
<dbReference type="OMA" id="XSLPAPK"/>
<dbReference type="GO" id="GO:0031122">
    <property type="term" value="P:cytoplasmic microtubule organization"/>
    <property type="evidence" value="ECO:0007669"/>
    <property type="project" value="TreeGrafter"/>
</dbReference>
<feature type="region of interest" description="Disordered" evidence="3">
    <location>
        <begin position="224"/>
        <end position="264"/>
    </location>
</feature>
<feature type="compositionally biased region" description="Polar residues" evidence="3">
    <location>
        <begin position="507"/>
        <end position="524"/>
    </location>
</feature>
<dbReference type="InterPro" id="IPR026179">
    <property type="entry name" value="Slain"/>
</dbReference>
<feature type="compositionally biased region" description="Basic and acidic residues" evidence="3">
    <location>
        <begin position="567"/>
        <end position="577"/>
    </location>
</feature>
<dbReference type="PANTHER" id="PTHR22406">
    <property type="entry name" value="NASCENT POLYPEPTIDE-ASSOCIATED COMPLEX SUBUNIT ALPHA, MUSCLE-SPECIFIC FORM"/>
    <property type="match status" value="1"/>
</dbReference>
<dbReference type="FunCoup" id="A0A4W3I9Y5">
    <property type="interactions" value="145"/>
</dbReference>
<evidence type="ECO:0000313" key="5">
    <source>
        <dbReference type="Proteomes" id="UP000314986"/>
    </source>
</evidence>
<evidence type="ECO:0000313" key="4">
    <source>
        <dbReference type="Ensembl" id="ENSCMIP00000025562.1"/>
    </source>
</evidence>
<dbReference type="GO" id="GO:0035371">
    <property type="term" value="C:microtubule plus-end"/>
    <property type="evidence" value="ECO:0007669"/>
    <property type="project" value="TreeGrafter"/>
</dbReference>
<dbReference type="OrthoDB" id="9943255at2759"/>
<dbReference type="AlphaFoldDB" id="A0A4W3I9Y5"/>
<dbReference type="KEGG" id="cmk:103178148"/>
<feature type="compositionally biased region" description="Acidic residues" evidence="3">
    <location>
        <begin position="313"/>
        <end position="325"/>
    </location>
</feature>
<dbReference type="Pfam" id="PF15301">
    <property type="entry name" value="SLAIN"/>
    <property type="match status" value="1"/>
</dbReference>
<feature type="compositionally biased region" description="Polar residues" evidence="3">
    <location>
        <begin position="242"/>
        <end position="255"/>
    </location>
</feature>
<accession>A0A4W3I9Y5</accession>
<keyword evidence="5" id="KW-1185">Reference proteome</keyword>
<feature type="compositionally biased region" description="Low complexity" evidence="3">
    <location>
        <begin position="355"/>
        <end position="365"/>
    </location>
</feature>
<comment type="similarity">
    <text evidence="1">Belongs to the SLAIN motif-containing family.</text>
</comment>
<evidence type="ECO:0000256" key="1">
    <source>
        <dbReference type="ARBA" id="ARBA00006652"/>
    </source>
</evidence>
<evidence type="ECO:0000256" key="3">
    <source>
        <dbReference type="SAM" id="MobiDB-lite"/>
    </source>
</evidence>
<keyword evidence="2" id="KW-0175">Coiled coil</keyword>
<feature type="compositionally biased region" description="Polar residues" evidence="3">
    <location>
        <begin position="372"/>
        <end position="388"/>
    </location>
</feature>
<reference evidence="5" key="2">
    <citation type="journal article" date="2007" name="PLoS Biol.">
        <title>Survey sequencing and comparative analysis of the elephant shark (Callorhinchus milii) genome.</title>
        <authorList>
            <person name="Venkatesh B."/>
            <person name="Kirkness E.F."/>
            <person name="Loh Y.H."/>
            <person name="Halpern A.L."/>
            <person name="Lee A.P."/>
            <person name="Johnson J."/>
            <person name="Dandona N."/>
            <person name="Viswanathan L.D."/>
            <person name="Tay A."/>
            <person name="Venter J.C."/>
            <person name="Strausberg R.L."/>
            <person name="Brenner S."/>
        </authorList>
    </citation>
    <scope>NUCLEOTIDE SEQUENCE [LARGE SCALE GENOMIC DNA]</scope>
</reference>
<name>A0A4W3I9Y5_CALMI</name>
<feature type="compositionally biased region" description="Basic residues" evidence="3">
    <location>
        <begin position="344"/>
        <end position="354"/>
    </location>
</feature>
<evidence type="ECO:0000256" key="2">
    <source>
        <dbReference type="ARBA" id="ARBA00023054"/>
    </source>
</evidence>
<dbReference type="STRING" id="7868.ENSCMIP00000025562"/>
<feature type="region of interest" description="Disordered" evidence="3">
    <location>
        <begin position="313"/>
        <end position="577"/>
    </location>
</feature>
<dbReference type="GeneTree" id="ENSGT00390000017860"/>
<dbReference type="GO" id="GO:0031116">
    <property type="term" value="P:positive regulation of microtubule polymerization"/>
    <property type="evidence" value="ECO:0007669"/>
    <property type="project" value="TreeGrafter"/>
</dbReference>
<dbReference type="RefSeq" id="XP_007890913.1">
    <property type="nucleotide sequence ID" value="XM_007892722.2"/>
</dbReference>
<feature type="compositionally biased region" description="Polar residues" evidence="3">
    <location>
        <begin position="419"/>
        <end position="437"/>
    </location>
</feature>
<organism evidence="4 5">
    <name type="scientific">Callorhinchus milii</name>
    <name type="common">Ghost shark</name>
    <dbReference type="NCBI Taxonomy" id="7868"/>
    <lineage>
        <taxon>Eukaryota</taxon>
        <taxon>Metazoa</taxon>
        <taxon>Chordata</taxon>
        <taxon>Craniata</taxon>
        <taxon>Vertebrata</taxon>
        <taxon>Chondrichthyes</taxon>
        <taxon>Holocephali</taxon>
        <taxon>Chimaeriformes</taxon>
        <taxon>Callorhinchidae</taxon>
        <taxon>Callorhinchus</taxon>
    </lineage>
</organism>